<dbReference type="SUPFAM" id="SSF55261">
    <property type="entry name" value="GAD domain-like"/>
    <property type="match status" value="1"/>
</dbReference>
<accession>A0A128A4Q9</accession>
<dbReference type="InterPro" id="IPR036390">
    <property type="entry name" value="WH_DNA-bd_sf"/>
</dbReference>
<dbReference type="GO" id="GO:0005524">
    <property type="term" value="F:ATP binding"/>
    <property type="evidence" value="ECO:0007669"/>
    <property type="project" value="UniProtKB-KW"/>
</dbReference>
<evidence type="ECO:0000313" key="6">
    <source>
        <dbReference type="EMBL" id="CUR52335.1"/>
    </source>
</evidence>
<name>A0A128A4Q9_9ARCH</name>
<dbReference type="Proteomes" id="UP000196239">
    <property type="component" value="Chromosome 1"/>
</dbReference>
<evidence type="ECO:0000256" key="1">
    <source>
        <dbReference type="ARBA" id="ARBA00022598"/>
    </source>
</evidence>
<evidence type="ECO:0000313" key="7">
    <source>
        <dbReference type="Proteomes" id="UP000196239"/>
    </source>
</evidence>
<keyword evidence="7" id="KW-1185">Reference proteome</keyword>
<dbReference type="Pfam" id="PF14544">
    <property type="entry name" value="DUF4443"/>
    <property type="match status" value="1"/>
</dbReference>
<keyword evidence="4" id="KW-0648">Protein biosynthesis</keyword>
<dbReference type="SUPFAM" id="SSF46785">
    <property type="entry name" value="Winged helix' DNA-binding domain"/>
    <property type="match status" value="1"/>
</dbReference>
<dbReference type="KEGG" id="ndv:NDEV_1573"/>
<evidence type="ECO:0000256" key="4">
    <source>
        <dbReference type="ARBA" id="ARBA00022917"/>
    </source>
</evidence>
<protein>
    <recommendedName>
        <fullName evidence="5">DUF4443 domain-containing protein</fullName>
    </recommendedName>
</protein>
<keyword evidence="1" id="KW-0436">Ligase</keyword>
<keyword evidence="3" id="KW-0067">ATP-binding</keyword>
<reference evidence="7" key="1">
    <citation type="submission" date="2015-10" db="EMBL/GenBank/DDBJ databases">
        <authorList>
            <person name="Lehtovirta-Morley L.E."/>
            <person name="Vieille C."/>
        </authorList>
    </citation>
    <scope>NUCLEOTIDE SEQUENCE [LARGE SCALE GENOMIC DNA]</scope>
</reference>
<dbReference type="InterPro" id="IPR004115">
    <property type="entry name" value="GAD-like_sf"/>
</dbReference>
<dbReference type="EMBL" id="LN890280">
    <property type="protein sequence ID" value="CUR52335.1"/>
    <property type="molecule type" value="Genomic_DNA"/>
</dbReference>
<proteinExistence type="predicted"/>
<dbReference type="InterPro" id="IPR036388">
    <property type="entry name" value="WH-like_DNA-bd_sf"/>
</dbReference>
<feature type="domain" description="DUF4443" evidence="5">
    <location>
        <begin position="108"/>
        <end position="206"/>
    </location>
</feature>
<gene>
    <name evidence="6" type="ORF">NDEV_1573</name>
</gene>
<keyword evidence="2" id="KW-0547">Nucleotide-binding</keyword>
<evidence type="ECO:0000259" key="5">
    <source>
        <dbReference type="Pfam" id="PF14544"/>
    </source>
</evidence>
<sequence length="212" mass="23496">MHQVIHLLSKVAQRHAPSRMLSFDLVHVFKTMQMMADEKRISRSLMMEQLGLGEGTIKTLVKHLKMYGLVENSNAGMWTTSKGETLYSKLRVSIPREMDIAKCSVARGKFNHAVLLKGMACNIKSGIEQRDAAIKAGAVGATTLLCKNDRLVLPGTGEDLMRNDQKIHVLIMEKLSPEQNDVIIIGSSQSKKVAEMAAKSAALFTIEDHEKH</sequence>
<dbReference type="Gene3D" id="3.30.1360.30">
    <property type="entry name" value="GAD-like domain"/>
    <property type="match status" value="1"/>
</dbReference>
<dbReference type="GO" id="GO:0004812">
    <property type="term" value="F:aminoacyl-tRNA ligase activity"/>
    <property type="evidence" value="ECO:0007669"/>
    <property type="project" value="InterPro"/>
</dbReference>
<dbReference type="Gene3D" id="1.10.10.10">
    <property type="entry name" value="Winged helix-like DNA-binding domain superfamily/Winged helix DNA-binding domain"/>
    <property type="match status" value="1"/>
</dbReference>
<evidence type="ECO:0000256" key="2">
    <source>
        <dbReference type="ARBA" id="ARBA00022741"/>
    </source>
</evidence>
<dbReference type="InterPro" id="IPR029349">
    <property type="entry name" value="DUF4443"/>
</dbReference>
<dbReference type="GO" id="GO:0005737">
    <property type="term" value="C:cytoplasm"/>
    <property type="evidence" value="ECO:0007669"/>
    <property type="project" value="InterPro"/>
</dbReference>
<dbReference type="AlphaFoldDB" id="A0A128A4Q9"/>
<evidence type="ECO:0000256" key="3">
    <source>
        <dbReference type="ARBA" id="ARBA00022840"/>
    </source>
</evidence>
<dbReference type="GO" id="GO:0006412">
    <property type="term" value="P:translation"/>
    <property type="evidence" value="ECO:0007669"/>
    <property type="project" value="UniProtKB-KW"/>
</dbReference>
<organism evidence="6 7">
    <name type="scientific">Nitrosotalea devaniterrae</name>
    <dbReference type="NCBI Taxonomy" id="1078905"/>
    <lineage>
        <taxon>Archaea</taxon>
        <taxon>Nitrososphaerota</taxon>
        <taxon>Nitrososphaeria</taxon>
        <taxon>Nitrosotaleales</taxon>
        <taxon>Nitrosotaleaceae</taxon>
        <taxon>Nitrosotalea</taxon>
    </lineage>
</organism>